<evidence type="ECO:0000313" key="2">
    <source>
        <dbReference type="EMBL" id="GJE61794.1"/>
    </source>
</evidence>
<feature type="compositionally biased region" description="Basic and acidic residues" evidence="1">
    <location>
        <begin position="251"/>
        <end position="267"/>
    </location>
</feature>
<dbReference type="EMBL" id="BPRB01000244">
    <property type="protein sequence ID" value="GJE61794.1"/>
    <property type="molecule type" value="Genomic_DNA"/>
</dbReference>
<dbReference type="Proteomes" id="UP001055057">
    <property type="component" value="Unassembled WGS sequence"/>
</dbReference>
<reference evidence="2" key="1">
    <citation type="journal article" date="2021" name="Front. Microbiol.">
        <title>Comprehensive Comparative Genomics and Phenotyping of Methylobacterium Species.</title>
        <authorList>
            <person name="Alessa O."/>
            <person name="Ogura Y."/>
            <person name="Fujitani Y."/>
            <person name="Takami H."/>
            <person name="Hayashi T."/>
            <person name="Sahin N."/>
            <person name="Tani A."/>
        </authorList>
    </citation>
    <scope>NUCLEOTIDE SEQUENCE</scope>
    <source>
        <strain evidence="2">DSM 23632</strain>
    </source>
</reference>
<feature type="region of interest" description="Disordered" evidence="1">
    <location>
        <begin position="215"/>
        <end position="288"/>
    </location>
</feature>
<sequence>MLDGRLQPLDLAPDVLGDETLHLDARLVQHDVAEADAVGQRHAAGADRAAGGGAGIRGEALELARGDHLREHHRGGLEGLDLLLGIDPVGHVLDGEDAQRVAGPQKGHAEEGVEGVLPRLRPVGEGRVGLGVGQRERLGRLRDQADEALVGAHAREVDRLAVEAFGREQFEGVVVAQDVDRADLGDDVGGDQDDDTVEARLGADRLRHRFAEAAQQQARASGRSRHRLVNPRRWPVGVPALQPWRQKRRRQADPDRRPSRFRPDRGRIASGACERQAPCRPRRSGRRT</sequence>
<comment type="caution">
    <text evidence="2">The sequence shown here is derived from an EMBL/GenBank/DDBJ whole genome shotgun (WGS) entry which is preliminary data.</text>
</comment>
<evidence type="ECO:0000256" key="1">
    <source>
        <dbReference type="SAM" id="MobiDB-lite"/>
    </source>
</evidence>
<reference evidence="2" key="2">
    <citation type="submission" date="2021-08" db="EMBL/GenBank/DDBJ databases">
        <authorList>
            <person name="Tani A."/>
            <person name="Ola A."/>
            <person name="Ogura Y."/>
            <person name="Katsura K."/>
            <person name="Hayashi T."/>
        </authorList>
    </citation>
    <scope>NUCLEOTIDE SEQUENCE</scope>
    <source>
        <strain evidence="2">DSM 23632</strain>
    </source>
</reference>
<keyword evidence="3" id="KW-1185">Reference proteome</keyword>
<evidence type="ECO:0000313" key="3">
    <source>
        <dbReference type="Proteomes" id="UP001055057"/>
    </source>
</evidence>
<name>A0ABQ4U3L5_9HYPH</name>
<protein>
    <submittedName>
        <fullName evidence="2">Uncharacterized protein</fullName>
    </submittedName>
</protein>
<gene>
    <name evidence="2" type="ORF">MPOCJGCO_3920</name>
</gene>
<accession>A0ABQ4U3L5</accession>
<proteinExistence type="predicted"/>
<organism evidence="2 3">
    <name type="scientific">Methylobacterium trifolii</name>
    <dbReference type="NCBI Taxonomy" id="1003092"/>
    <lineage>
        <taxon>Bacteria</taxon>
        <taxon>Pseudomonadati</taxon>
        <taxon>Pseudomonadota</taxon>
        <taxon>Alphaproteobacteria</taxon>
        <taxon>Hyphomicrobiales</taxon>
        <taxon>Methylobacteriaceae</taxon>
        <taxon>Methylobacterium</taxon>
    </lineage>
</organism>